<dbReference type="OrthoDB" id="22990at10239"/>
<dbReference type="Proteomes" id="UP000006527">
    <property type="component" value="Segment"/>
</dbReference>
<protein>
    <submittedName>
        <fullName evidence="1">Uncharacterized protein</fullName>
    </submittedName>
</protein>
<organism evidence="1 2">
    <name type="scientific">Synechococcus phage S-SSM7</name>
    <dbReference type="NCBI Taxonomy" id="445686"/>
    <lineage>
        <taxon>Viruses</taxon>
        <taxon>Duplodnaviria</taxon>
        <taxon>Heunggongvirae</taxon>
        <taxon>Uroviricota</taxon>
        <taxon>Caudoviricetes</taxon>
        <taxon>Pantevenvirales</taxon>
        <taxon>Kyanoviridae</taxon>
        <taxon>Lipsvirus</taxon>
        <taxon>Lipsvirus ssm7</taxon>
    </lineage>
</organism>
<sequence length="77" mass="8838">MNIRTCPRCEAKWIDEQLYWSTGKEGDPHDLAGLVCNIQDFEDCINPCKGSTSGQTWEQRRAFLDAWNENGTIKDDD</sequence>
<gene>
    <name evidence="1" type="ORF">SSSM7_223</name>
</gene>
<dbReference type="EMBL" id="GU071098">
    <property type="protein sequence ID" value="ADO98288.1"/>
    <property type="molecule type" value="Genomic_DNA"/>
</dbReference>
<evidence type="ECO:0000313" key="2">
    <source>
        <dbReference type="Proteomes" id="UP000006527"/>
    </source>
</evidence>
<dbReference type="KEGG" id="vg:10328791"/>
<reference evidence="1 2" key="1">
    <citation type="journal article" date="2010" name="Environ. Microbiol.">
        <title>Genomic analysis of oceanic cyanobacterial myoviruses compared with T4-like myoviruses from diverse hosts and environments.</title>
        <authorList>
            <person name="Sullivan M.B."/>
            <person name="Huang K.H."/>
            <person name="Ignacio-Espinoza J.C."/>
            <person name="Berlin A.M."/>
            <person name="Kelly L."/>
            <person name="Weigele P.R."/>
            <person name="DeFrancesco A.S."/>
            <person name="Kern S.E."/>
            <person name="Thompson L.R."/>
            <person name="Young S."/>
            <person name="Yandava C."/>
            <person name="Fu R."/>
            <person name="Krastins B."/>
            <person name="Chase M."/>
            <person name="Sarracino D."/>
            <person name="Osburne M.S."/>
            <person name="Henn M.R."/>
            <person name="Chisholm S.W."/>
        </authorList>
    </citation>
    <scope>NUCLEOTIDE SEQUENCE [LARGE SCALE GENOMIC DNA]</scope>
    <source>
        <strain evidence="1">8109-3</strain>
    </source>
</reference>
<name>E3SLE0_9CAUD</name>
<dbReference type="GeneID" id="10328791"/>
<dbReference type="RefSeq" id="YP_004324275.1">
    <property type="nucleotide sequence ID" value="NC_015287.1"/>
</dbReference>
<keyword evidence="2" id="KW-1185">Reference proteome</keyword>
<accession>E3SLE0</accession>
<evidence type="ECO:0000313" key="1">
    <source>
        <dbReference type="EMBL" id="ADO98288.1"/>
    </source>
</evidence>
<proteinExistence type="predicted"/>